<reference evidence="7 8" key="1">
    <citation type="submission" date="2017-04" db="EMBL/GenBank/DDBJ databases">
        <title>A new member of the family Flavobacteriaceae isolated from ascidians.</title>
        <authorList>
            <person name="Chen L."/>
        </authorList>
    </citation>
    <scope>NUCLEOTIDE SEQUENCE [LARGE SCALE GENOMIC DNA]</scope>
    <source>
        <strain evidence="7 8">HQA918</strain>
    </source>
</reference>
<accession>A0A2A4G655</accession>
<name>A0A2A4G655_9FLAO</name>
<keyword evidence="2 4" id="KW-0479">Metal-binding</keyword>
<feature type="chain" id="PRO_5012110521" evidence="5">
    <location>
        <begin position="22"/>
        <end position="185"/>
    </location>
</feature>
<dbReference type="Proteomes" id="UP000219559">
    <property type="component" value="Unassembled WGS sequence"/>
</dbReference>
<evidence type="ECO:0000256" key="3">
    <source>
        <dbReference type="ARBA" id="ARBA00023004"/>
    </source>
</evidence>
<comment type="caution">
    <text evidence="7">The sequence shown here is derived from an EMBL/GenBank/DDBJ whole genome shotgun (WGS) entry which is preliminary data.</text>
</comment>
<protein>
    <submittedName>
        <fullName evidence="7">Cytochrome C</fullName>
    </submittedName>
</protein>
<dbReference type="PANTHER" id="PTHR40394">
    <property type="entry name" value="LIPOPROTEIN-RELATED"/>
    <property type="match status" value="1"/>
</dbReference>
<dbReference type="PROSITE" id="PS51257">
    <property type="entry name" value="PROKAR_LIPOPROTEIN"/>
    <property type="match status" value="1"/>
</dbReference>
<dbReference type="RefSeq" id="WP_097443183.1">
    <property type="nucleotide sequence ID" value="NZ_NBWU01000005.1"/>
</dbReference>
<dbReference type="InterPro" id="IPR009056">
    <property type="entry name" value="Cyt_c-like_dom"/>
</dbReference>
<keyword evidence="1 4" id="KW-0349">Heme</keyword>
<proteinExistence type="predicted"/>
<evidence type="ECO:0000256" key="1">
    <source>
        <dbReference type="ARBA" id="ARBA00022617"/>
    </source>
</evidence>
<sequence length="185" mass="20669">MNTVMKYGFLLGLVAVLASCADSNRPNYQFFPNMYESVSYEPYQQVEFLPGTMEAMEPVEGTIARGYMPYKFSNSPEDRALAKLDPSPLDSLNMEKNLKVGKELYDIYCAVCHGAKGDGNGILVEREKILGVPSYGDAGREITVGGTYHTIYYGLNSMGSYANQLNPTERWQVSEYVVKLKNDLK</sequence>
<keyword evidence="5" id="KW-0732">Signal</keyword>
<feature type="signal peptide" evidence="5">
    <location>
        <begin position="1"/>
        <end position="21"/>
    </location>
</feature>
<dbReference type="GO" id="GO:0020037">
    <property type="term" value="F:heme binding"/>
    <property type="evidence" value="ECO:0007669"/>
    <property type="project" value="InterPro"/>
</dbReference>
<dbReference type="EMBL" id="NBWU01000005">
    <property type="protein sequence ID" value="PCE63225.1"/>
    <property type="molecule type" value="Genomic_DNA"/>
</dbReference>
<evidence type="ECO:0000313" key="8">
    <source>
        <dbReference type="Proteomes" id="UP000219559"/>
    </source>
</evidence>
<dbReference type="AlphaFoldDB" id="A0A2A4G655"/>
<keyword evidence="3 4" id="KW-0408">Iron</keyword>
<dbReference type="GO" id="GO:0046872">
    <property type="term" value="F:metal ion binding"/>
    <property type="evidence" value="ECO:0007669"/>
    <property type="project" value="UniProtKB-KW"/>
</dbReference>
<dbReference type="Gene3D" id="1.10.760.10">
    <property type="entry name" value="Cytochrome c-like domain"/>
    <property type="match status" value="1"/>
</dbReference>
<evidence type="ECO:0000256" key="2">
    <source>
        <dbReference type="ARBA" id="ARBA00022723"/>
    </source>
</evidence>
<dbReference type="PROSITE" id="PS51007">
    <property type="entry name" value="CYTC"/>
    <property type="match status" value="1"/>
</dbReference>
<feature type="domain" description="Cytochrome c" evidence="6">
    <location>
        <begin position="96"/>
        <end position="181"/>
    </location>
</feature>
<evidence type="ECO:0000256" key="4">
    <source>
        <dbReference type="PROSITE-ProRule" id="PRU00433"/>
    </source>
</evidence>
<dbReference type="InterPro" id="IPR036909">
    <property type="entry name" value="Cyt_c-like_dom_sf"/>
</dbReference>
<keyword evidence="8" id="KW-1185">Reference proteome</keyword>
<organism evidence="7 8">
    <name type="scientific">Sediminicola luteus</name>
    <dbReference type="NCBI Taxonomy" id="319238"/>
    <lineage>
        <taxon>Bacteria</taxon>
        <taxon>Pseudomonadati</taxon>
        <taxon>Bacteroidota</taxon>
        <taxon>Flavobacteriia</taxon>
        <taxon>Flavobacteriales</taxon>
        <taxon>Flavobacteriaceae</taxon>
        <taxon>Sediminicola</taxon>
    </lineage>
</organism>
<dbReference type="PANTHER" id="PTHR40394:SF2">
    <property type="entry name" value="QUINOL:CYTOCHROME C OXIDOREDUCTASE MEMBRANE PROTEIN"/>
    <property type="match status" value="1"/>
</dbReference>
<gene>
    <name evidence="7" type="ORF">B7P33_13430</name>
</gene>
<dbReference type="GO" id="GO:0009055">
    <property type="term" value="F:electron transfer activity"/>
    <property type="evidence" value="ECO:0007669"/>
    <property type="project" value="InterPro"/>
</dbReference>
<dbReference type="Pfam" id="PF13442">
    <property type="entry name" value="Cytochrome_CBB3"/>
    <property type="match status" value="1"/>
</dbReference>
<evidence type="ECO:0000256" key="5">
    <source>
        <dbReference type="SAM" id="SignalP"/>
    </source>
</evidence>
<dbReference type="SUPFAM" id="SSF46626">
    <property type="entry name" value="Cytochrome c"/>
    <property type="match status" value="1"/>
</dbReference>
<evidence type="ECO:0000259" key="6">
    <source>
        <dbReference type="PROSITE" id="PS51007"/>
    </source>
</evidence>
<evidence type="ECO:0000313" key="7">
    <source>
        <dbReference type="EMBL" id="PCE63225.1"/>
    </source>
</evidence>
<dbReference type="OrthoDB" id="9796771at2"/>